<dbReference type="InterPro" id="IPR011990">
    <property type="entry name" value="TPR-like_helical_dom_sf"/>
</dbReference>
<sequence>MVALAVAVPDADAQRRNRNDDEQASNAENRTMSAAIGEPILAAQACLDEENYTCVLNTLTPLLGREINSYERFIILRMRGVAYYSQDNIPAAIRDFEGAINTGAGLLDENTALRTNVGQLYIITERYTEGINSLEQALREGADLTAGLSMLLAQAYAQADRYSGGLRYAESQYNMASPRERRNYDMLLLYYQQLERVPDQLRLISDMVERWPGDRNIWTSLVALMARTNNESGAFEANKLMYLNGMLTDERELVRLAQYYSYFEYPYRGAVILEREMNAGRVSRTNENLEILANMWRQAREYERAIPVLQAVAAQGDGEDYLRLAEALYNENRLAEAENAFETSINRGGLSRPGDAIALLGNVRYELDNRQGALAAFRQCTGYSYSRRTCTGWISFITNEINAETQRAELRVRVDTEECRNTVREAINLVTITGSEDDFDEEGRAIINVPERCQNYFDQYGDQIGGYGFEQAAAETEEDSESDAG</sequence>
<dbReference type="EMBL" id="JAZDRP010000008">
    <property type="protein sequence ID" value="MEE2527022.1"/>
    <property type="molecule type" value="Genomic_DNA"/>
</dbReference>
<dbReference type="SUPFAM" id="SSF48452">
    <property type="entry name" value="TPR-like"/>
    <property type="match status" value="2"/>
</dbReference>
<proteinExistence type="predicted"/>
<gene>
    <name evidence="2" type="ORF">V0U79_11645</name>
</gene>
<dbReference type="SMART" id="SM00028">
    <property type="entry name" value="TPR"/>
    <property type="match status" value="4"/>
</dbReference>
<comment type="caution">
    <text evidence="2">The sequence shown here is derived from an EMBL/GenBank/DDBJ whole genome shotgun (WGS) entry which is preliminary data.</text>
</comment>
<reference evidence="2 3" key="1">
    <citation type="submission" date="2024-01" db="EMBL/GenBank/DDBJ databases">
        <title>Hyphobacterium bacterium isolated from marine sediment.</title>
        <authorList>
            <person name="Zhao S."/>
        </authorList>
    </citation>
    <scope>NUCLEOTIDE SEQUENCE [LARGE SCALE GENOMIC DNA]</scope>
    <source>
        <strain evidence="3">HN65</strain>
    </source>
</reference>
<organism evidence="2 3">
    <name type="scientific">Hyphobacterium lacteum</name>
    <dbReference type="NCBI Taxonomy" id="3116575"/>
    <lineage>
        <taxon>Bacteria</taxon>
        <taxon>Pseudomonadati</taxon>
        <taxon>Pseudomonadota</taxon>
        <taxon>Alphaproteobacteria</taxon>
        <taxon>Maricaulales</taxon>
        <taxon>Maricaulaceae</taxon>
        <taxon>Hyphobacterium</taxon>
    </lineage>
</organism>
<evidence type="ECO:0000313" key="3">
    <source>
        <dbReference type="Proteomes" id="UP001354971"/>
    </source>
</evidence>
<feature type="compositionally biased region" description="Basic and acidic residues" evidence="1">
    <location>
        <begin position="12"/>
        <end position="21"/>
    </location>
</feature>
<evidence type="ECO:0000256" key="1">
    <source>
        <dbReference type="SAM" id="MobiDB-lite"/>
    </source>
</evidence>
<dbReference type="Proteomes" id="UP001354971">
    <property type="component" value="Unassembled WGS sequence"/>
</dbReference>
<dbReference type="InterPro" id="IPR019734">
    <property type="entry name" value="TPR_rpt"/>
</dbReference>
<name>A0ABU7LSX3_9PROT</name>
<accession>A0ABU7LSX3</accession>
<keyword evidence="3" id="KW-1185">Reference proteome</keyword>
<feature type="region of interest" description="Disordered" evidence="1">
    <location>
        <begin position="8"/>
        <end position="30"/>
    </location>
</feature>
<dbReference type="RefSeq" id="WP_330199686.1">
    <property type="nucleotide sequence ID" value="NZ_JAZDRP010000008.1"/>
</dbReference>
<evidence type="ECO:0000313" key="2">
    <source>
        <dbReference type="EMBL" id="MEE2527022.1"/>
    </source>
</evidence>
<evidence type="ECO:0008006" key="4">
    <source>
        <dbReference type="Google" id="ProtNLM"/>
    </source>
</evidence>
<protein>
    <recommendedName>
        <fullName evidence="4">Tetratricopeptide repeat protein</fullName>
    </recommendedName>
</protein>
<dbReference type="Gene3D" id="1.25.40.10">
    <property type="entry name" value="Tetratricopeptide repeat domain"/>
    <property type="match status" value="2"/>
</dbReference>